<feature type="region of interest" description="Disordered" evidence="1">
    <location>
        <begin position="1"/>
        <end position="36"/>
    </location>
</feature>
<proteinExistence type="predicted"/>
<gene>
    <name evidence="2" type="ORF">UFOPK3773_01134</name>
</gene>
<name>A0A6J7JRN4_9ZZZZ</name>
<feature type="compositionally biased region" description="Basic and acidic residues" evidence="1">
    <location>
        <begin position="19"/>
        <end position="36"/>
    </location>
</feature>
<protein>
    <submittedName>
        <fullName evidence="2">Unannotated protein</fullName>
    </submittedName>
</protein>
<accession>A0A6J7JRN4</accession>
<reference evidence="2" key="1">
    <citation type="submission" date="2020-05" db="EMBL/GenBank/DDBJ databases">
        <authorList>
            <person name="Chiriac C."/>
            <person name="Salcher M."/>
            <person name="Ghai R."/>
            <person name="Kavagutti S V."/>
        </authorList>
    </citation>
    <scope>NUCLEOTIDE SEQUENCE</scope>
</reference>
<evidence type="ECO:0000256" key="1">
    <source>
        <dbReference type="SAM" id="MobiDB-lite"/>
    </source>
</evidence>
<dbReference type="EMBL" id="CAFBNF010000121">
    <property type="protein sequence ID" value="CAB4946066.1"/>
    <property type="molecule type" value="Genomic_DNA"/>
</dbReference>
<organism evidence="2">
    <name type="scientific">freshwater metagenome</name>
    <dbReference type="NCBI Taxonomy" id="449393"/>
    <lineage>
        <taxon>unclassified sequences</taxon>
        <taxon>metagenomes</taxon>
        <taxon>ecological metagenomes</taxon>
    </lineage>
</organism>
<evidence type="ECO:0000313" key="2">
    <source>
        <dbReference type="EMBL" id="CAB4946066.1"/>
    </source>
</evidence>
<sequence length="36" mass="3812">MAVGTIGDERNAHVAGTEHLAREGGEALPHLKAEHH</sequence>
<dbReference type="AlphaFoldDB" id="A0A6J7JRN4"/>